<evidence type="ECO:0008006" key="4">
    <source>
        <dbReference type="Google" id="ProtNLM"/>
    </source>
</evidence>
<protein>
    <recommendedName>
        <fullName evidence="4">AB hydrolase-1 domain-containing protein</fullName>
    </recommendedName>
</protein>
<keyword evidence="3" id="KW-1185">Reference proteome</keyword>
<feature type="compositionally biased region" description="Acidic residues" evidence="1">
    <location>
        <begin position="216"/>
        <end position="226"/>
    </location>
</feature>
<dbReference type="PANTHER" id="PTHR43433:SF10">
    <property type="entry name" value="AB HYDROLASE-1 DOMAIN-CONTAINING PROTEIN"/>
    <property type="match status" value="1"/>
</dbReference>
<evidence type="ECO:0000313" key="3">
    <source>
        <dbReference type="Proteomes" id="UP000092666"/>
    </source>
</evidence>
<feature type="region of interest" description="Disordered" evidence="1">
    <location>
        <begin position="1"/>
        <end position="114"/>
    </location>
</feature>
<feature type="region of interest" description="Disordered" evidence="1">
    <location>
        <begin position="139"/>
        <end position="166"/>
    </location>
</feature>
<feature type="compositionally biased region" description="Low complexity" evidence="1">
    <location>
        <begin position="553"/>
        <end position="562"/>
    </location>
</feature>
<dbReference type="SUPFAM" id="SSF53474">
    <property type="entry name" value="alpha/beta-Hydrolases"/>
    <property type="match status" value="1"/>
</dbReference>
<feature type="compositionally biased region" description="Basic and acidic residues" evidence="1">
    <location>
        <begin position="88"/>
        <end position="98"/>
    </location>
</feature>
<dbReference type="InterPro" id="IPR029058">
    <property type="entry name" value="AB_hydrolase_fold"/>
</dbReference>
<reference evidence="3" key="2">
    <citation type="submission" date="2013-12" db="EMBL/GenBank/DDBJ databases">
        <title>Evolution of pathogenesis and genome organization in the Tremellales.</title>
        <authorList>
            <person name="Cuomo C."/>
            <person name="Litvintseva A."/>
            <person name="Heitman J."/>
            <person name="Chen Y."/>
            <person name="Sun S."/>
            <person name="Springer D."/>
            <person name="Dromer F."/>
            <person name="Young S."/>
            <person name="Zeng Q."/>
            <person name="Chapman S."/>
            <person name="Gujja S."/>
            <person name="Saif S."/>
            <person name="Birren B."/>
        </authorList>
    </citation>
    <scope>NUCLEOTIDE SEQUENCE [LARGE SCALE GENOMIC DNA]</scope>
    <source>
        <strain evidence="3">BCC8398</strain>
    </source>
</reference>
<feature type="region of interest" description="Disordered" evidence="1">
    <location>
        <begin position="879"/>
        <end position="956"/>
    </location>
</feature>
<gene>
    <name evidence="2" type="ORF">I316_01696</name>
</gene>
<organism evidence="2 3">
    <name type="scientific">Kwoniella heveanensis BCC8398</name>
    <dbReference type="NCBI Taxonomy" id="1296120"/>
    <lineage>
        <taxon>Eukaryota</taxon>
        <taxon>Fungi</taxon>
        <taxon>Dikarya</taxon>
        <taxon>Basidiomycota</taxon>
        <taxon>Agaricomycotina</taxon>
        <taxon>Tremellomycetes</taxon>
        <taxon>Tremellales</taxon>
        <taxon>Cryptococcaceae</taxon>
        <taxon>Kwoniella</taxon>
    </lineage>
</organism>
<dbReference type="STRING" id="1296120.A0A1B9GZL3"/>
<dbReference type="OrthoDB" id="435520at2759"/>
<dbReference type="Gene3D" id="3.40.50.1820">
    <property type="entry name" value="alpha/beta hydrolase"/>
    <property type="match status" value="1"/>
</dbReference>
<feature type="region of interest" description="Disordered" evidence="1">
    <location>
        <begin position="383"/>
        <end position="512"/>
    </location>
</feature>
<feature type="region of interest" description="Disordered" evidence="1">
    <location>
        <begin position="207"/>
        <end position="288"/>
    </location>
</feature>
<feature type="compositionally biased region" description="Low complexity" evidence="1">
    <location>
        <begin position="1"/>
        <end position="13"/>
    </location>
</feature>
<sequence>MRSSISPRHSTSSGLEQPVSSSSHSLSLSRSTSTGHQEAPTPPRTPSRPPLSIPDDVRHKHRHHQVSQQEIRNKAVHRKKSLIPSIKIGEDIGRHDFDGNGNEDVPEHEQMDLTSSIRRDSTDGIRRMNSIERTRSWAEEVERNRRRHEKKREQDGQAALVPRDGPYGQAFWSVSTEVIDSLVEALNPSSSDLSHLPSAASVILANQRRSYRMDSDSSESESEHEEMSDRPSPCRSDRYQNQGASGKAGSSSSRHTEVEQPSSKSRKRSDASGPLGKDQLNGSPTLLVPGLHSSVVPISPLDPIQPLRGSPLRSSFHGSDLLSKATENTAATRQIQADQLSSVSAKSAPSVMSIDDIVAKHSAGVMRAVDAVKEKARREIGVGNIRPKSARSDGRGSLEEALSPADASGDLQSPLAGTEGDYKIAEQKDQPTQPVNLRPIVSPGPSVPAPIRSSFTTRMAPPVPPRANSLPLSRPSTLPIQRAGNAGFRSDNEQSSKKPPDGSNSLSGESLSQEVKIGQALLDQLERESGRSSTPCSSQRISFQSPRRGTVASRSSTPTKSTKLSKRRSMPNSSMTAAPADADADADAEREAKSHSHAVYLRSKHLNRTVTLSQPYAQRELNVSLAEVGKPTGQPVVIFLGLGCVRYLIALFDDIARAFNLRLICIDRWGLGKTNQVSPGNRTVMAWAYVVERVLDEIGVKEFQILAHSAGAPYALACALRMGQRVRGKVHLLAPWVSASIDGGYKWLKWVPNGVIKGATAAEWKLQSYLLGKPPPLSYRPISHDARAPLSSASTPMAPGTSTIPPFENDNPTILTHSRTRKDSMATRASSPSKPGGLVRRASRILAPRSIDHLFTSMPHATPHDNGPASRRQLYVPSKAQGESPIPSPEFRNSDTRFTGQPRPRPRPRPDSLYVGPSRERSPSLVPSPRKSEGYPRRSTSGLGGVQRPGSEDDCVEVDPELDLEGMSYILSEGFELGASGIADVDIHSRPLASASLPVPPSMLSKTASSSSRSIEGDYPPPAPTGPEFTLAVTQASHAECEPGTTSDLFSIVLNRDPRPWGFEYHDIKNSIKIWYGDEDDKISEKSMRWMERSMEDVELIIRKGEGHSLMTSRGTMWEVFESLGKEAQVLQEHRRTLGA</sequence>
<feature type="compositionally biased region" description="Basic and acidic residues" evidence="1">
    <location>
        <begin position="105"/>
        <end position="114"/>
    </location>
</feature>
<dbReference type="AlphaFoldDB" id="A0A1B9GZL3"/>
<name>A0A1B9GZL3_9TREE</name>
<dbReference type="Proteomes" id="UP000092666">
    <property type="component" value="Unassembled WGS sequence"/>
</dbReference>
<feature type="compositionally biased region" description="Basic and acidic residues" evidence="1">
    <location>
        <begin position="420"/>
        <end position="429"/>
    </location>
</feature>
<feature type="region of interest" description="Disordered" evidence="1">
    <location>
        <begin position="526"/>
        <end position="591"/>
    </location>
</feature>
<feature type="compositionally biased region" description="Polar residues" evidence="1">
    <location>
        <begin position="791"/>
        <end position="817"/>
    </location>
</feature>
<dbReference type="EMBL" id="KI669495">
    <property type="protein sequence ID" value="OCF36447.1"/>
    <property type="molecule type" value="Genomic_DNA"/>
</dbReference>
<evidence type="ECO:0000313" key="2">
    <source>
        <dbReference type="EMBL" id="OCF36447.1"/>
    </source>
</evidence>
<feature type="compositionally biased region" description="Low complexity" evidence="1">
    <location>
        <begin position="20"/>
        <end position="34"/>
    </location>
</feature>
<feature type="compositionally biased region" description="Pro residues" evidence="1">
    <location>
        <begin position="40"/>
        <end position="52"/>
    </location>
</feature>
<feature type="compositionally biased region" description="Low complexity" evidence="1">
    <location>
        <begin position="243"/>
        <end position="253"/>
    </location>
</feature>
<accession>A0A1B9GZL3</accession>
<feature type="region of interest" description="Disordered" evidence="1">
    <location>
        <begin position="1000"/>
        <end position="1020"/>
    </location>
</feature>
<reference evidence="2 3" key="1">
    <citation type="submission" date="2013-07" db="EMBL/GenBank/DDBJ databases">
        <title>The Genome Sequence of Cryptococcus heveanensis BCC8398.</title>
        <authorList>
            <consortium name="The Broad Institute Genome Sequencing Platform"/>
            <person name="Cuomo C."/>
            <person name="Litvintseva A."/>
            <person name="Chen Y."/>
            <person name="Heitman J."/>
            <person name="Sun S."/>
            <person name="Springer D."/>
            <person name="Dromer F."/>
            <person name="Young S.K."/>
            <person name="Zeng Q."/>
            <person name="Gargeya S."/>
            <person name="Fitzgerald M."/>
            <person name="Abouelleil A."/>
            <person name="Alvarado L."/>
            <person name="Berlin A.M."/>
            <person name="Chapman S.B."/>
            <person name="Dewar J."/>
            <person name="Goldberg J."/>
            <person name="Griggs A."/>
            <person name="Gujja S."/>
            <person name="Hansen M."/>
            <person name="Howarth C."/>
            <person name="Imamovic A."/>
            <person name="Larimer J."/>
            <person name="McCowan C."/>
            <person name="Murphy C."/>
            <person name="Pearson M."/>
            <person name="Priest M."/>
            <person name="Roberts A."/>
            <person name="Saif S."/>
            <person name="Shea T."/>
            <person name="Sykes S."/>
            <person name="Wortman J."/>
            <person name="Nusbaum C."/>
            <person name="Birren B."/>
        </authorList>
    </citation>
    <scope>NUCLEOTIDE SEQUENCE [LARGE SCALE GENOMIC DNA]</scope>
    <source>
        <strain evidence="2 3">BCC8398</strain>
    </source>
</reference>
<feature type="region of interest" description="Disordered" evidence="1">
    <location>
        <begin position="789"/>
        <end position="842"/>
    </location>
</feature>
<dbReference type="InterPro" id="IPR050471">
    <property type="entry name" value="AB_hydrolase"/>
</dbReference>
<proteinExistence type="predicted"/>
<evidence type="ECO:0000256" key="1">
    <source>
        <dbReference type="SAM" id="MobiDB-lite"/>
    </source>
</evidence>
<feature type="compositionally biased region" description="Polar residues" evidence="1">
    <location>
        <begin position="502"/>
        <end position="512"/>
    </location>
</feature>
<feature type="compositionally biased region" description="Basic and acidic residues" evidence="1">
    <location>
        <begin position="490"/>
        <end position="500"/>
    </location>
</feature>
<feature type="compositionally biased region" description="Polar residues" evidence="1">
    <location>
        <begin position="531"/>
        <end position="547"/>
    </location>
</feature>
<dbReference type="PANTHER" id="PTHR43433">
    <property type="entry name" value="HYDROLASE, ALPHA/BETA FOLD FAMILY PROTEIN"/>
    <property type="match status" value="1"/>
</dbReference>
<feature type="compositionally biased region" description="Polar residues" evidence="1">
    <location>
        <begin position="470"/>
        <end position="479"/>
    </location>
</feature>